<feature type="compositionally biased region" description="Polar residues" evidence="1">
    <location>
        <begin position="311"/>
        <end position="321"/>
    </location>
</feature>
<protein>
    <submittedName>
        <fullName evidence="2">Uncharacterized protein</fullName>
    </submittedName>
</protein>
<gene>
    <name evidence="2" type="ORF">FB45DRAFT_10469</name>
</gene>
<reference evidence="2" key="1">
    <citation type="submission" date="2023-03" db="EMBL/GenBank/DDBJ databases">
        <title>Massive genome expansion in bonnet fungi (Mycena s.s.) driven by repeated elements and novel gene families across ecological guilds.</title>
        <authorList>
            <consortium name="Lawrence Berkeley National Laboratory"/>
            <person name="Harder C.B."/>
            <person name="Miyauchi S."/>
            <person name="Viragh M."/>
            <person name="Kuo A."/>
            <person name="Thoen E."/>
            <person name="Andreopoulos B."/>
            <person name="Lu D."/>
            <person name="Skrede I."/>
            <person name="Drula E."/>
            <person name="Henrissat B."/>
            <person name="Morin E."/>
            <person name="Kohler A."/>
            <person name="Barry K."/>
            <person name="LaButti K."/>
            <person name="Morin E."/>
            <person name="Salamov A."/>
            <person name="Lipzen A."/>
            <person name="Mereny Z."/>
            <person name="Hegedus B."/>
            <person name="Baldrian P."/>
            <person name="Stursova M."/>
            <person name="Weitz H."/>
            <person name="Taylor A."/>
            <person name="Grigoriev I.V."/>
            <person name="Nagy L.G."/>
            <person name="Martin F."/>
            <person name="Kauserud H."/>
        </authorList>
    </citation>
    <scope>NUCLEOTIDE SEQUENCE</scope>
    <source>
        <strain evidence="2">9284</strain>
    </source>
</reference>
<feature type="region of interest" description="Disordered" evidence="1">
    <location>
        <begin position="360"/>
        <end position="491"/>
    </location>
</feature>
<keyword evidence="3" id="KW-1185">Reference proteome</keyword>
<sequence>MLDTLESRPSPSLEALLSFPSFKLSDNAWDSTLSRRYPRSELDEKRSRGLLVLHALLEQSLRRSTASLTDLEYLREVLLSDDVFAFLLSKAGVYDLATGKTTEAARAFLAFVDMAVDSSGGIREFEQWFKSVFDPLVFAISQTPRACQEPRGNKRSALQCDFLPSKRRCTEKPSLPTPGATRAILERLRQRQNLCAPDISEIHIALHQSRHDATPLSAEQDITLISFDSFSTCPSFSRFISADDNWAEERICVPETPTSSTLTNSLSLTVAATPHSPSQRFCVPETHTIEMHTSSTLTDSPSATLLPVASTPHSPSQTSSVADDPFRASDGPRTPPVTEQHLLEAAEQFIRETIEMVRRGELVPTPVPQPGQGQKKRNRKKRKADSTDASQNACLVDVSNIPQSQSTISVDSGVSKQDPTDALNTPQNENFGSNTEMITKHKPSPLKENIDSPNEKKHRSKRRKGPDPLSGGVKLGVSPSTSTESFAHSDS</sequence>
<name>A0AAD7G0Y6_9AGAR</name>
<feature type="region of interest" description="Disordered" evidence="1">
    <location>
        <begin position="293"/>
        <end position="337"/>
    </location>
</feature>
<evidence type="ECO:0000256" key="1">
    <source>
        <dbReference type="SAM" id="MobiDB-lite"/>
    </source>
</evidence>
<evidence type="ECO:0000313" key="3">
    <source>
        <dbReference type="Proteomes" id="UP001221142"/>
    </source>
</evidence>
<proteinExistence type="predicted"/>
<dbReference type="AlphaFoldDB" id="A0AAD7G0Y6"/>
<feature type="compositionally biased region" description="Basic residues" evidence="1">
    <location>
        <begin position="374"/>
        <end position="383"/>
    </location>
</feature>
<feature type="compositionally biased region" description="Polar residues" evidence="1">
    <location>
        <begin position="293"/>
        <end position="303"/>
    </location>
</feature>
<dbReference type="EMBL" id="JARKIF010000001">
    <property type="protein sequence ID" value="KAJ7650130.1"/>
    <property type="molecule type" value="Genomic_DNA"/>
</dbReference>
<feature type="compositionally biased region" description="Polar residues" evidence="1">
    <location>
        <begin position="400"/>
        <end position="437"/>
    </location>
</feature>
<organism evidence="2 3">
    <name type="scientific">Roridomyces roridus</name>
    <dbReference type="NCBI Taxonomy" id="1738132"/>
    <lineage>
        <taxon>Eukaryota</taxon>
        <taxon>Fungi</taxon>
        <taxon>Dikarya</taxon>
        <taxon>Basidiomycota</taxon>
        <taxon>Agaricomycotina</taxon>
        <taxon>Agaricomycetes</taxon>
        <taxon>Agaricomycetidae</taxon>
        <taxon>Agaricales</taxon>
        <taxon>Marasmiineae</taxon>
        <taxon>Mycenaceae</taxon>
        <taxon>Roridomyces</taxon>
    </lineage>
</organism>
<evidence type="ECO:0000313" key="2">
    <source>
        <dbReference type="EMBL" id="KAJ7650130.1"/>
    </source>
</evidence>
<dbReference type="Proteomes" id="UP001221142">
    <property type="component" value="Unassembled WGS sequence"/>
</dbReference>
<comment type="caution">
    <text evidence="2">The sequence shown here is derived from an EMBL/GenBank/DDBJ whole genome shotgun (WGS) entry which is preliminary data.</text>
</comment>
<accession>A0AAD7G0Y6</accession>
<feature type="compositionally biased region" description="Polar residues" evidence="1">
    <location>
        <begin position="478"/>
        <end position="491"/>
    </location>
</feature>